<dbReference type="STRING" id="1198449.ACAM_1013"/>
<evidence type="ECO:0000256" key="4">
    <source>
        <dbReference type="ARBA" id="ARBA00023136"/>
    </source>
</evidence>
<dbReference type="Pfam" id="PF01545">
    <property type="entry name" value="Cation_efflux"/>
    <property type="match status" value="1"/>
</dbReference>
<evidence type="ECO:0000259" key="7">
    <source>
        <dbReference type="Pfam" id="PF01545"/>
    </source>
</evidence>
<dbReference type="EMBL" id="AP012489">
    <property type="protein sequence ID" value="BAN90482.1"/>
    <property type="molecule type" value="Genomic_DNA"/>
</dbReference>
<dbReference type="AlphaFoldDB" id="U3TAC1"/>
<organism evidence="8 9">
    <name type="scientific">Aeropyrum camini SY1 = JCM 12091</name>
    <dbReference type="NCBI Taxonomy" id="1198449"/>
    <lineage>
        <taxon>Archaea</taxon>
        <taxon>Thermoproteota</taxon>
        <taxon>Thermoprotei</taxon>
        <taxon>Desulfurococcales</taxon>
        <taxon>Desulfurococcaceae</taxon>
        <taxon>Aeropyrum</taxon>
    </lineage>
</organism>
<feature type="domain" description="Cation efflux protein transmembrane" evidence="7">
    <location>
        <begin position="53"/>
        <end position="247"/>
    </location>
</feature>
<dbReference type="GeneID" id="17110355"/>
<accession>U3TAC1</accession>
<keyword evidence="2 6" id="KW-0812">Transmembrane</keyword>
<comment type="subcellular location">
    <subcellularLocation>
        <location evidence="1">Membrane</location>
        <topology evidence="1">Multi-pass membrane protein</topology>
    </subcellularLocation>
</comment>
<dbReference type="KEGG" id="acj:ACAM_1013"/>
<evidence type="ECO:0000256" key="2">
    <source>
        <dbReference type="ARBA" id="ARBA00022692"/>
    </source>
</evidence>
<feature type="transmembrane region" description="Helical" evidence="6">
    <location>
        <begin position="51"/>
        <end position="72"/>
    </location>
</feature>
<proteinExistence type="predicted"/>
<feature type="transmembrane region" description="Helical" evidence="6">
    <location>
        <begin position="222"/>
        <end position="247"/>
    </location>
</feature>
<keyword evidence="4 6" id="KW-0472">Membrane</keyword>
<dbReference type="InterPro" id="IPR058533">
    <property type="entry name" value="Cation_efflux_TM"/>
</dbReference>
<evidence type="ECO:0000256" key="5">
    <source>
        <dbReference type="SAM" id="MobiDB-lite"/>
    </source>
</evidence>
<feature type="transmembrane region" description="Helical" evidence="6">
    <location>
        <begin position="124"/>
        <end position="144"/>
    </location>
</feature>
<evidence type="ECO:0000256" key="6">
    <source>
        <dbReference type="SAM" id="Phobius"/>
    </source>
</evidence>
<dbReference type="RefSeq" id="WP_022541755.1">
    <property type="nucleotide sequence ID" value="NC_022521.1"/>
</dbReference>
<evidence type="ECO:0000313" key="8">
    <source>
        <dbReference type="EMBL" id="BAN90482.1"/>
    </source>
</evidence>
<dbReference type="SUPFAM" id="SSF161111">
    <property type="entry name" value="Cation efflux protein transmembrane domain-like"/>
    <property type="match status" value="1"/>
</dbReference>
<gene>
    <name evidence="8" type="ORF">ACAM_1013</name>
</gene>
<name>U3TAC1_9CREN</name>
<evidence type="ECO:0000256" key="1">
    <source>
        <dbReference type="ARBA" id="ARBA00004141"/>
    </source>
</evidence>
<sequence length="345" mass="37740">MAPGNTGGPESPGEGKAGRSSNSAGVRWARRVQAPSVSARKILKATNLIRYIYASALASAVMATAGVALYLLVFPSGVVLVEAFVWFVEAITFLSLAVAFNIAASRTVYYKARFEILRIESLMALHSALIGVAIVVFIMGKAVFSKGSEPTPIMLALYPGVSGLVSYAIERYLFGKLRRLEVRLVSLKFVAEKLKLDVLLEEAGAAAIIVSNLTGLTIFETIIVVGVGLYLVYGLGSIALKNLLYLVGPGPGDERERVRRQIELVLSDMGYKPRRIRVESYGTFAEAEVWVEYPARATLDKSFRTSVAIARSLVARIPELLRAVVIMVPVRRTLVRRYQRTGQRR</sequence>
<dbReference type="GO" id="GO:0008324">
    <property type="term" value="F:monoatomic cation transmembrane transporter activity"/>
    <property type="evidence" value="ECO:0007669"/>
    <property type="project" value="InterPro"/>
</dbReference>
<evidence type="ECO:0000313" key="9">
    <source>
        <dbReference type="Proteomes" id="UP000016887"/>
    </source>
</evidence>
<reference evidence="8 9" key="1">
    <citation type="journal article" date="2013" name="Appl. Environ. Microbiol.">
        <title>Variation of the Virus-Related Elements within Syntenic Genomes of the Hyperthermophilic Archaeon Aeropyrum.</title>
        <authorList>
            <person name="Daifuku T."/>
            <person name="Yoshida T."/>
            <person name="Kitamura T."/>
            <person name="Kawaichi S."/>
            <person name="Inoue T."/>
            <person name="Nomura K."/>
            <person name="Yoshida Y."/>
            <person name="Kuno S."/>
            <person name="Sako Y."/>
        </authorList>
    </citation>
    <scope>NUCLEOTIDE SEQUENCE [LARGE SCALE GENOMIC DNA]</scope>
    <source>
        <strain evidence="8 9">SY1</strain>
    </source>
</reference>
<feature type="transmembrane region" description="Helical" evidence="6">
    <location>
        <begin position="156"/>
        <end position="174"/>
    </location>
</feature>
<dbReference type="InterPro" id="IPR027469">
    <property type="entry name" value="Cation_efflux_TMD_sf"/>
</dbReference>
<keyword evidence="3 6" id="KW-1133">Transmembrane helix</keyword>
<dbReference type="GO" id="GO:0016020">
    <property type="term" value="C:membrane"/>
    <property type="evidence" value="ECO:0007669"/>
    <property type="project" value="UniProtKB-SubCell"/>
</dbReference>
<keyword evidence="9" id="KW-1185">Reference proteome</keyword>
<dbReference type="eggNOG" id="arCOG01478">
    <property type="taxonomic scope" value="Archaea"/>
</dbReference>
<feature type="region of interest" description="Disordered" evidence="5">
    <location>
        <begin position="1"/>
        <end position="26"/>
    </location>
</feature>
<feature type="transmembrane region" description="Helical" evidence="6">
    <location>
        <begin position="84"/>
        <end position="103"/>
    </location>
</feature>
<evidence type="ECO:0000256" key="3">
    <source>
        <dbReference type="ARBA" id="ARBA00022989"/>
    </source>
</evidence>
<protein>
    <recommendedName>
        <fullName evidence="7">Cation efflux protein transmembrane domain-containing protein</fullName>
    </recommendedName>
</protein>
<dbReference type="Proteomes" id="UP000016887">
    <property type="component" value="Chromosome"/>
</dbReference>